<protein>
    <submittedName>
        <fullName evidence="2">Uncharacterized protein</fullName>
    </submittedName>
</protein>
<evidence type="ECO:0000313" key="3">
    <source>
        <dbReference type="Proteomes" id="UP000030746"/>
    </source>
</evidence>
<sequence length="195" mass="21400">MTNYMFFFINCNTIIGIGAILSLLQLIGIILGLLQLIGFILGLLQLIGIISGLLQLIGVISGLLQLIGFILGLLQLIGVISEIIITAGGENIAPVPVEDTVKECLPCISNCMLIGDKCKFLSMFLTVKCQIDPETQESLEPLDKQAIEWCESIGPTLKLRRPIVVKMYSKEIEEFYAEESVRFIKVGLEGIVDMP</sequence>
<feature type="transmembrane region" description="Helical" evidence="1">
    <location>
        <begin position="63"/>
        <end position="85"/>
    </location>
</feature>
<gene>
    <name evidence="2" type="ORF">LOTGIDRAFT_232989</name>
</gene>
<evidence type="ECO:0000256" key="1">
    <source>
        <dbReference type="SAM" id="Phobius"/>
    </source>
</evidence>
<keyword evidence="3" id="KW-1185">Reference proteome</keyword>
<dbReference type="SUPFAM" id="SSF56801">
    <property type="entry name" value="Acetyl-CoA synthetase-like"/>
    <property type="match status" value="1"/>
</dbReference>
<dbReference type="KEGG" id="lgi:LOTGIDRAFT_232989"/>
<accession>V3ZMC3</accession>
<dbReference type="HOGENOM" id="CLU_1397796_0_0_1"/>
<dbReference type="RefSeq" id="XP_009056662.1">
    <property type="nucleotide sequence ID" value="XM_009058414.1"/>
</dbReference>
<keyword evidence="1" id="KW-0812">Transmembrane</keyword>
<feature type="transmembrane region" description="Helical" evidence="1">
    <location>
        <begin position="36"/>
        <end position="57"/>
    </location>
</feature>
<evidence type="ECO:0000313" key="2">
    <source>
        <dbReference type="EMBL" id="ESO92518.1"/>
    </source>
</evidence>
<dbReference type="OrthoDB" id="3633556at2759"/>
<dbReference type="AlphaFoldDB" id="V3ZMC3"/>
<dbReference type="EMBL" id="KB202050">
    <property type="protein sequence ID" value="ESO92518.1"/>
    <property type="molecule type" value="Genomic_DNA"/>
</dbReference>
<dbReference type="Proteomes" id="UP000030746">
    <property type="component" value="Unassembled WGS sequence"/>
</dbReference>
<dbReference type="Pfam" id="PF23562">
    <property type="entry name" value="AMP-binding_C_3"/>
    <property type="match status" value="1"/>
</dbReference>
<reference evidence="2 3" key="1">
    <citation type="journal article" date="2013" name="Nature">
        <title>Insights into bilaterian evolution from three spiralian genomes.</title>
        <authorList>
            <person name="Simakov O."/>
            <person name="Marletaz F."/>
            <person name="Cho S.J."/>
            <person name="Edsinger-Gonzales E."/>
            <person name="Havlak P."/>
            <person name="Hellsten U."/>
            <person name="Kuo D.H."/>
            <person name="Larsson T."/>
            <person name="Lv J."/>
            <person name="Arendt D."/>
            <person name="Savage R."/>
            <person name="Osoegawa K."/>
            <person name="de Jong P."/>
            <person name="Grimwood J."/>
            <person name="Chapman J.A."/>
            <person name="Shapiro H."/>
            <person name="Aerts A."/>
            <person name="Otillar R.P."/>
            <person name="Terry A.Y."/>
            <person name="Boore J.L."/>
            <person name="Grigoriev I.V."/>
            <person name="Lindberg D.R."/>
            <person name="Seaver E.C."/>
            <person name="Weisblat D.A."/>
            <person name="Putnam N.H."/>
            <person name="Rokhsar D.S."/>
        </authorList>
    </citation>
    <scope>NUCLEOTIDE SEQUENCE [LARGE SCALE GENOMIC DNA]</scope>
</reference>
<dbReference type="STRING" id="225164.V3ZMC3"/>
<name>V3ZMC3_LOTGI</name>
<organism evidence="2 3">
    <name type="scientific">Lottia gigantea</name>
    <name type="common">Giant owl limpet</name>
    <dbReference type="NCBI Taxonomy" id="225164"/>
    <lineage>
        <taxon>Eukaryota</taxon>
        <taxon>Metazoa</taxon>
        <taxon>Spiralia</taxon>
        <taxon>Lophotrochozoa</taxon>
        <taxon>Mollusca</taxon>
        <taxon>Gastropoda</taxon>
        <taxon>Patellogastropoda</taxon>
        <taxon>Lottioidea</taxon>
        <taxon>Lottiidae</taxon>
        <taxon>Lottia</taxon>
    </lineage>
</organism>
<keyword evidence="1" id="KW-0472">Membrane</keyword>
<dbReference type="GeneID" id="20249114"/>
<dbReference type="CTD" id="20249114"/>
<keyword evidence="1" id="KW-1133">Transmembrane helix</keyword>
<proteinExistence type="predicted"/>
<feature type="transmembrane region" description="Helical" evidence="1">
    <location>
        <begin position="6"/>
        <end position="24"/>
    </location>
</feature>